<feature type="signal peptide" evidence="1">
    <location>
        <begin position="1"/>
        <end position="29"/>
    </location>
</feature>
<gene>
    <name evidence="2" type="ordered locus">Hhal_0695</name>
</gene>
<dbReference type="EMBL" id="CP000544">
    <property type="protein sequence ID" value="ABM61477.1"/>
    <property type="molecule type" value="Genomic_DNA"/>
</dbReference>
<feature type="chain" id="PRO_5002640384" description="DUF4399 domain-containing protein" evidence="1">
    <location>
        <begin position="30"/>
        <end position="154"/>
    </location>
</feature>
<keyword evidence="1" id="KW-0732">Signal</keyword>
<organism evidence="2 3">
    <name type="scientific">Halorhodospira halophila (strain DSM 244 / SL1)</name>
    <name type="common">Ectothiorhodospira halophila (strain DSM 244 / SL1)</name>
    <dbReference type="NCBI Taxonomy" id="349124"/>
    <lineage>
        <taxon>Bacteria</taxon>
        <taxon>Pseudomonadati</taxon>
        <taxon>Pseudomonadota</taxon>
        <taxon>Gammaproteobacteria</taxon>
        <taxon>Chromatiales</taxon>
        <taxon>Ectothiorhodospiraceae</taxon>
        <taxon>Halorhodospira</taxon>
    </lineage>
</organism>
<protein>
    <recommendedName>
        <fullName evidence="4">DUF4399 domain-containing protein</fullName>
    </recommendedName>
</protein>
<sequence length="154" mass="16275">MRRANRHWTLAFAGSTLGVSLLTAGSAGAETPGSDQADFTQEVEVVEAASAEIKEPNPHLELNGGAPVTAGESASGAFKYLVVGLGTMEISFDGTLQEAPDGGSEHANLEVPDDRHEFVKLLHKDTGEVTAETEEEAPSGGYQWEVTITAAYDW</sequence>
<evidence type="ECO:0000256" key="1">
    <source>
        <dbReference type="SAM" id="SignalP"/>
    </source>
</evidence>
<reference evidence="3" key="1">
    <citation type="submission" date="2006-12" db="EMBL/GenBank/DDBJ databases">
        <title>Complete sequence of Halorhodospira halophila SL1.</title>
        <authorList>
            <consortium name="US DOE Joint Genome Institute"/>
            <person name="Copeland A."/>
            <person name="Lucas S."/>
            <person name="Lapidus A."/>
            <person name="Barry K."/>
            <person name="Detter J.C."/>
            <person name="Glavina del Rio T."/>
            <person name="Hammon N."/>
            <person name="Israni S."/>
            <person name="Dalin E."/>
            <person name="Tice H."/>
            <person name="Pitluck S."/>
            <person name="Saunders E."/>
            <person name="Brettin T."/>
            <person name="Bruce D."/>
            <person name="Han C."/>
            <person name="Tapia R."/>
            <person name="Schmutz J."/>
            <person name="Larimer F."/>
            <person name="Land M."/>
            <person name="Hauser L."/>
            <person name="Kyrpides N."/>
            <person name="Mikhailova N."/>
            <person name="Hoff W."/>
            <person name="Richardson P."/>
        </authorList>
    </citation>
    <scope>NUCLEOTIDE SEQUENCE [LARGE SCALE GENOMIC DNA]</scope>
    <source>
        <strain evidence="3">DSM 244 / SL1</strain>
    </source>
</reference>
<proteinExistence type="predicted"/>
<dbReference type="HOGENOM" id="CLU_1701802_0_0_6"/>
<evidence type="ECO:0008006" key="4">
    <source>
        <dbReference type="Google" id="ProtNLM"/>
    </source>
</evidence>
<reference evidence="2 3" key="2">
    <citation type="journal article" date="2013" name="Stand. Genomic Sci.">
        <title>Complete genome sequence of Halorhodospira halophila SL1.</title>
        <authorList>
            <person name="Challacombe J.F."/>
            <person name="Majid S."/>
            <person name="Deole R."/>
            <person name="Brettin T.S."/>
            <person name="Bruce D."/>
            <person name="Delano S.F."/>
            <person name="Detter J.C."/>
            <person name="Gleasner C.D."/>
            <person name="Han C.S."/>
            <person name="Misra M."/>
            <person name="Reitenga K.G."/>
            <person name="Mikhailova N."/>
            <person name="Woyke T."/>
            <person name="Pitluck S."/>
            <person name="Nolan M."/>
            <person name="Land M.L."/>
            <person name="Saunders E."/>
            <person name="Tapia R."/>
            <person name="Lapidus A."/>
            <person name="Ivanova N."/>
            <person name="Hoff W.D."/>
        </authorList>
    </citation>
    <scope>NUCLEOTIDE SEQUENCE [LARGE SCALE GENOMIC DNA]</scope>
    <source>
        <strain evidence="3">DSM 244 / SL1</strain>
    </source>
</reference>
<evidence type="ECO:0000313" key="2">
    <source>
        <dbReference type="EMBL" id="ABM61477.1"/>
    </source>
</evidence>
<dbReference type="KEGG" id="hha:Hhal_0695"/>
<dbReference type="Proteomes" id="UP000000647">
    <property type="component" value="Chromosome"/>
</dbReference>
<dbReference type="AlphaFoldDB" id="A1WUW5"/>
<keyword evidence="3" id="KW-1185">Reference proteome</keyword>
<accession>A1WUW5</accession>
<evidence type="ECO:0000313" key="3">
    <source>
        <dbReference type="Proteomes" id="UP000000647"/>
    </source>
</evidence>
<dbReference type="STRING" id="349124.Hhal_0695"/>
<name>A1WUW5_HALHL</name>